<accession>A0ABV0G777</accession>
<keyword evidence="6" id="KW-0677">Repeat</keyword>
<dbReference type="InterPro" id="IPR013858">
    <property type="entry name" value="Peptidase_M10B_C"/>
</dbReference>
<gene>
    <name evidence="11" type="ORF">ABDJ85_19190</name>
</gene>
<name>A0ABV0G777_9BURK</name>
<dbReference type="InterPro" id="IPR001343">
    <property type="entry name" value="Hemolysn_Ca-bd"/>
</dbReference>
<dbReference type="Pfam" id="PF08548">
    <property type="entry name" value="Peptidase_M10_C"/>
    <property type="match status" value="1"/>
</dbReference>
<evidence type="ECO:0000256" key="4">
    <source>
        <dbReference type="ARBA" id="ARBA00022525"/>
    </source>
</evidence>
<evidence type="ECO:0000256" key="1">
    <source>
        <dbReference type="ARBA" id="ARBA00001913"/>
    </source>
</evidence>
<reference evidence="11 12" key="1">
    <citation type="submission" date="2024-05" db="EMBL/GenBank/DDBJ databases">
        <title>Roseateles sp. DJS-2-20 16S ribosomal RNA gene Genome sequencing and assembly.</title>
        <authorList>
            <person name="Woo H."/>
        </authorList>
    </citation>
    <scope>NUCLEOTIDE SEQUENCE [LARGE SCALE GENOMIC DNA]</scope>
    <source>
        <strain evidence="11 12">DJS-2-20</strain>
    </source>
</reference>
<evidence type="ECO:0000256" key="6">
    <source>
        <dbReference type="ARBA" id="ARBA00022737"/>
    </source>
</evidence>
<dbReference type="Proteomes" id="UP001495147">
    <property type="component" value="Unassembled WGS sequence"/>
</dbReference>
<evidence type="ECO:0000256" key="7">
    <source>
        <dbReference type="ARBA" id="ARBA00023026"/>
    </source>
</evidence>
<keyword evidence="7" id="KW-0843">Virulence</keyword>
<evidence type="ECO:0000256" key="2">
    <source>
        <dbReference type="ARBA" id="ARBA00004370"/>
    </source>
</evidence>
<dbReference type="PRINTS" id="PR00313">
    <property type="entry name" value="CABNDNGRPT"/>
</dbReference>
<comment type="subcellular location">
    <subcellularLocation>
        <location evidence="2">Membrane</location>
    </subcellularLocation>
    <subcellularLocation>
        <location evidence="3">Secreted</location>
    </subcellularLocation>
</comment>
<keyword evidence="5" id="KW-0800">Toxin</keyword>
<feature type="domain" description="Peptidase M10 serralysin C-terminal" evidence="10">
    <location>
        <begin position="251"/>
        <end position="384"/>
    </location>
</feature>
<evidence type="ECO:0000256" key="5">
    <source>
        <dbReference type="ARBA" id="ARBA00022656"/>
    </source>
</evidence>
<evidence type="ECO:0000256" key="8">
    <source>
        <dbReference type="ARBA" id="ARBA00023136"/>
    </source>
</evidence>
<dbReference type="SUPFAM" id="SSF51120">
    <property type="entry name" value="beta-Roll"/>
    <property type="match status" value="2"/>
</dbReference>
<dbReference type="EMBL" id="JBDPZD010000008">
    <property type="protein sequence ID" value="MEO3693603.1"/>
    <property type="molecule type" value="Genomic_DNA"/>
</dbReference>
<dbReference type="PANTHER" id="PTHR38340">
    <property type="entry name" value="S-LAYER PROTEIN"/>
    <property type="match status" value="1"/>
</dbReference>
<dbReference type="InterPro" id="IPR050557">
    <property type="entry name" value="RTX_toxin/Mannuronan_C5-epim"/>
</dbReference>
<evidence type="ECO:0000313" key="11">
    <source>
        <dbReference type="EMBL" id="MEO3693603.1"/>
    </source>
</evidence>
<dbReference type="InterPro" id="IPR003995">
    <property type="entry name" value="RTX_toxin_determinant-A"/>
</dbReference>
<dbReference type="PRINTS" id="PR01488">
    <property type="entry name" value="RTXTOXINA"/>
</dbReference>
<comment type="cofactor">
    <cofactor evidence="1">
        <name>Ca(2+)</name>
        <dbReference type="ChEBI" id="CHEBI:29108"/>
    </cofactor>
</comment>
<evidence type="ECO:0000256" key="9">
    <source>
        <dbReference type="SAM" id="MobiDB-lite"/>
    </source>
</evidence>
<dbReference type="Gene3D" id="2.150.10.10">
    <property type="entry name" value="Serralysin-like metalloprotease, C-terminal"/>
    <property type="match status" value="3"/>
</dbReference>
<dbReference type="PANTHER" id="PTHR38340:SF1">
    <property type="entry name" value="S-LAYER PROTEIN"/>
    <property type="match status" value="1"/>
</dbReference>
<organism evidence="11 12">
    <name type="scientific">Roseateles paludis</name>
    <dbReference type="NCBI Taxonomy" id="3145238"/>
    <lineage>
        <taxon>Bacteria</taxon>
        <taxon>Pseudomonadati</taxon>
        <taxon>Pseudomonadota</taxon>
        <taxon>Betaproteobacteria</taxon>
        <taxon>Burkholderiales</taxon>
        <taxon>Sphaerotilaceae</taxon>
        <taxon>Roseateles</taxon>
    </lineage>
</organism>
<proteinExistence type="predicted"/>
<dbReference type="InterPro" id="IPR011049">
    <property type="entry name" value="Serralysin-like_metalloprot_C"/>
</dbReference>
<dbReference type="Pfam" id="PF00353">
    <property type="entry name" value="HemolysinCabind"/>
    <property type="match status" value="5"/>
</dbReference>
<protein>
    <submittedName>
        <fullName evidence="11">Calcium-binding protein</fullName>
    </submittedName>
</protein>
<evidence type="ECO:0000259" key="10">
    <source>
        <dbReference type="Pfam" id="PF08548"/>
    </source>
</evidence>
<dbReference type="RefSeq" id="WP_347706418.1">
    <property type="nucleotide sequence ID" value="NZ_JBDPZD010000008.1"/>
</dbReference>
<keyword evidence="4" id="KW-0964">Secreted</keyword>
<sequence length="385" mass="40013">MKVTGNALDNVIVGTNEGDHLLGGDGNDTLYSRETANANQARIAGMQGYEDTLEGGNGNDILIEVSGDHATLQGGQGNDKYELHTDNGYYGSDIGSFHGWGVGEAAGAGTDTVYTWATSTFLQDNVENLYYSGSAAKAQEWGNEGNNTIGGGDKTDDSILGKGGNDTLRGFGGNDHLDGGNGDDTLEGGDGNDGLFGGNGVDTLIGGAGNDNLYGGEGKDKLYGNDGDDYLNGGGDTNQLDGGAGNDIIQGGQYQDVIAGGTGNDYIIGGGGNDELTGGAGMDRFGYYNVQDSSGAYLDRILDFTHGEDKLDFTTMDANSTVAGYQKFNFLGEVSYNPTPKAGDLWIRHVGDMTAVYGDVNGDGQYDFQIQLIGNINLTASDLML</sequence>
<keyword evidence="8" id="KW-0472">Membrane</keyword>
<comment type="caution">
    <text evidence="11">The sequence shown here is derived from an EMBL/GenBank/DDBJ whole genome shotgun (WGS) entry which is preliminary data.</text>
</comment>
<dbReference type="InterPro" id="IPR018511">
    <property type="entry name" value="Hemolysin-typ_Ca-bd_CS"/>
</dbReference>
<keyword evidence="12" id="KW-1185">Reference proteome</keyword>
<feature type="region of interest" description="Disordered" evidence="9">
    <location>
        <begin position="142"/>
        <end position="193"/>
    </location>
</feature>
<dbReference type="PROSITE" id="PS00330">
    <property type="entry name" value="HEMOLYSIN_CALCIUM"/>
    <property type="match status" value="6"/>
</dbReference>
<evidence type="ECO:0000313" key="12">
    <source>
        <dbReference type="Proteomes" id="UP001495147"/>
    </source>
</evidence>
<evidence type="ECO:0000256" key="3">
    <source>
        <dbReference type="ARBA" id="ARBA00004613"/>
    </source>
</evidence>